<dbReference type="SUPFAM" id="SSF46565">
    <property type="entry name" value="Chaperone J-domain"/>
    <property type="match status" value="1"/>
</dbReference>
<dbReference type="InterPro" id="IPR001623">
    <property type="entry name" value="DnaJ_domain"/>
</dbReference>
<evidence type="ECO:0000313" key="3">
    <source>
        <dbReference type="Proteomes" id="UP000799640"/>
    </source>
</evidence>
<evidence type="ECO:0000259" key="1">
    <source>
        <dbReference type="PROSITE" id="PS50076"/>
    </source>
</evidence>
<dbReference type="SMART" id="SM00271">
    <property type="entry name" value="DnaJ"/>
    <property type="match status" value="1"/>
</dbReference>
<feature type="domain" description="J" evidence="1">
    <location>
        <begin position="12"/>
        <end position="80"/>
    </location>
</feature>
<dbReference type="PANTHER" id="PTHR24074">
    <property type="entry name" value="CO-CHAPERONE PROTEIN DJLA"/>
    <property type="match status" value="1"/>
</dbReference>
<accession>A0A6G1HWF3</accession>
<proteinExistence type="predicted"/>
<dbReference type="EMBL" id="ML996696">
    <property type="protein sequence ID" value="KAF2400065.1"/>
    <property type="molecule type" value="Genomic_DNA"/>
</dbReference>
<organism evidence="2 3">
    <name type="scientific">Trichodelitschia bisporula</name>
    <dbReference type="NCBI Taxonomy" id="703511"/>
    <lineage>
        <taxon>Eukaryota</taxon>
        <taxon>Fungi</taxon>
        <taxon>Dikarya</taxon>
        <taxon>Ascomycota</taxon>
        <taxon>Pezizomycotina</taxon>
        <taxon>Dothideomycetes</taxon>
        <taxon>Dothideomycetes incertae sedis</taxon>
        <taxon>Phaeotrichales</taxon>
        <taxon>Phaeotrichaceae</taxon>
        <taxon>Trichodelitschia</taxon>
    </lineage>
</organism>
<feature type="non-terminal residue" evidence="2">
    <location>
        <position position="1"/>
    </location>
</feature>
<dbReference type="Gene3D" id="1.10.287.110">
    <property type="entry name" value="DnaJ domain"/>
    <property type="match status" value="1"/>
</dbReference>
<dbReference type="Proteomes" id="UP000799640">
    <property type="component" value="Unassembled WGS sequence"/>
</dbReference>
<name>A0A6G1HWF3_9PEZI</name>
<reference evidence="2" key="1">
    <citation type="journal article" date="2020" name="Stud. Mycol.">
        <title>101 Dothideomycetes genomes: a test case for predicting lifestyles and emergence of pathogens.</title>
        <authorList>
            <person name="Haridas S."/>
            <person name="Albert R."/>
            <person name="Binder M."/>
            <person name="Bloem J."/>
            <person name="Labutti K."/>
            <person name="Salamov A."/>
            <person name="Andreopoulos B."/>
            <person name="Baker S."/>
            <person name="Barry K."/>
            <person name="Bills G."/>
            <person name="Bluhm B."/>
            <person name="Cannon C."/>
            <person name="Castanera R."/>
            <person name="Culley D."/>
            <person name="Daum C."/>
            <person name="Ezra D."/>
            <person name="Gonzalez J."/>
            <person name="Henrissat B."/>
            <person name="Kuo A."/>
            <person name="Liang C."/>
            <person name="Lipzen A."/>
            <person name="Lutzoni F."/>
            <person name="Magnuson J."/>
            <person name="Mondo S."/>
            <person name="Nolan M."/>
            <person name="Ohm R."/>
            <person name="Pangilinan J."/>
            <person name="Park H.-J."/>
            <person name="Ramirez L."/>
            <person name="Alfaro M."/>
            <person name="Sun H."/>
            <person name="Tritt A."/>
            <person name="Yoshinaga Y."/>
            <person name="Zwiers L.-H."/>
            <person name="Turgeon B."/>
            <person name="Goodwin S."/>
            <person name="Spatafora J."/>
            <person name="Crous P."/>
            <person name="Grigoriev I."/>
        </authorList>
    </citation>
    <scope>NUCLEOTIDE SEQUENCE</scope>
    <source>
        <strain evidence="2">CBS 262.69</strain>
    </source>
</reference>
<evidence type="ECO:0000313" key="2">
    <source>
        <dbReference type="EMBL" id="KAF2400065.1"/>
    </source>
</evidence>
<dbReference type="InterPro" id="IPR050817">
    <property type="entry name" value="DjlA_DnaK_co-chaperone"/>
</dbReference>
<sequence>WPSPAHPNLYPTPYQILNTKKGTPYDKSHFCDLVKLYHPDRTAHTPSLSPALRLERYHLLIAAHTLLSDPEKRKAYDLWGAGWSYTQHPATTPADPPRWSTNYATPGSPMGNATWEDWERWYAARDGTGTAHQGPVFLSNGSFVSLVIALAALGGLGQLVRAENAGQTLIARKDEVHDRTAKELARVKKEAAGWSRDERIMRFLRQVDPEAYANEGVRRLIVEPDIC</sequence>
<protein>
    <recommendedName>
        <fullName evidence="1">J domain-containing protein</fullName>
    </recommendedName>
</protein>
<dbReference type="Pfam" id="PF00226">
    <property type="entry name" value="DnaJ"/>
    <property type="match status" value="1"/>
</dbReference>
<gene>
    <name evidence="2" type="ORF">EJ06DRAFT_460502</name>
</gene>
<keyword evidence="3" id="KW-1185">Reference proteome</keyword>
<dbReference type="OrthoDB" id="445556at2759"/>
<feature type="non-terminal residue" evidence="2">
    <location>
        <position position="227"/>
    </location>
</feature>
<dbReference type="AlphaFoldDB" id="A0A6G1HWF3"/>
<dbReference type="PROSITE" id="PS50076">
    <property type="entry name" value="DNAJ_2"/>
    <property type="match status" value="1"/>
</dbReference>
<dbReference type="InterPro" id="IPR036869">
    <property type="entry name" value="J_dom_sf"/>
</dbReference>